<dbReference type="Pfam" id="PF00561">
    <property type="entry name" value="Abhydrolase_1"/>
    <property type="match status" value="1"/>
</dbReference>
<dbReference type="Proteomes" id="UP000646749">
    <property type="component" value="Unassembled WGS sequence"/>
</dbReference>
<feature type="domain" description="AB hydrolase-1" evidence="2">
    <location>
        <begin position="31"/>
        <end position="282"/>
    </location>
</feature>
<comment type="caution">
    <text evidence="3">The sequence shown here is derived from an EMBL/GenBank/DDBJ whole genome shotgun (WGS) entry which is preliminary data.</text>
</comment>
<name>A0ABQ4E1D8_9ACTN</name>
<evidence type="ECO:0000313" key="4">
    <source>
        <dbReference type="Proteomes" id="UP000646749"/>
    </source>
</evidence>
<keyword evidence="3" id="KW-0378">Hydrolase</keyword>
<evidence type="ECO:0000256" key="1">
    <source>
        <dbReference type="SAM" id="MobiDB-lite"/>
    </source>
</evidence>
<sequence>MLDRAEASHEVKTEDGRVLAASIAGPARGWPVFLLHGTPGSRTGPRPRATVLFRRGVRLISYDRPGYGGSSRKPDRRVADAVADVAAIADDLGLARFSVVGRSGGGPHALACAALLPDRIHRVATLVGMAPDVPEIDWFSGMTPENVSEFAKASEADASAINERLLLKALRTATNPRSLLDHLLPQMTAADRLVLNDATIRVLLVDAYEEAVRSGPYGWIDDVLALRRDWGFRLGAITVPVRVWHGVDDNFAPVAHARWLAGQIPGALLDLQPDSAHFSAIEVLPDMLTWLSSDVPARPAPVDADRQRSDGQWSEGLRSDGQWSEGQRVDDARQEPILLDC</sequence>
<reference evidence="3 4" key="1">
    <citation type="submission" date="2021-01" db="EMBL/GenBank/DDBJ databases">
        <title>Whole genome shotgun sequence of Plantactinospora endophytica NBRC 110450.</title>
        <authorList>
            <person name="Komaki H."/>
            <person name="Tamura T."/>
        </authorList>
    </citation>
    <scope>NUCLEOTIDE SEQUENCE [LARGE SCALE GENOMIC DNA]</scope>
    <source>
        <strain evidence="3 4">NBRC 110450</strain>
    </source>
</reference>
<keyword evidence="4" id="KW-1185">Reference proteome</keyword>
<organism evidence="3 4">
    <name type="scientific">Plantactinospora endophytica</name>
    <dbReference type="NCBI Taxonomy" id="673535"/>
    <lineage>
        <taxon>Bacteria</taxon>
        <taxon>Bacillati</taxon>
        <taxon>Actinomycetota</taxon>
        <taxon>Actinomycetes</taxon>
        <taxon>Micromonosporales</taxon>
        <taxon>Micromonosporaceae</taxon>
        <taxon>Plantactinospora</taxon>
    </lineage>
</organism>
<dbReference type="PANTHER" id="PTHR43433:SF5">
    <property type="entry name" value="AB HYDROLASE-1 DOMAIN-CONTAINING PROTEIN"/>
    <property type="match status" value="1"/>
</dbReference>
<protein>
    <submittedName>
        <fullName evidence="3">Alpha/beta hydrolase</fullName>
    </submittedName>
</protein>
<dbReference type="GO" id="GO:0016787">
    <property type="term" value="F:hydrolase activity"/>
    <property type="evidence" value="ECO:0007669"/>
    <property type="project" value="UniProtKB-KW"/>
</dbReference>
<accession>A0ABQ4E1D8</accession>
<dbReference type="Gene3D" id="3.40.50.1820">
    <property type="entry name" value="alpha/beta hydrolase"/>
    <property type="match status" value="1"/>
</dbReference>
<dbReference type="InterPro" id="IPR050471">
    <property type="entry name" value="AB_hydrolase"/>
</dbReference>
<dbReference type="PRINTS" id="PR00111">
    <property type="entry name" value="ABHYDROLASE"/>
</dbReference>
<proteinExistence type="predicted"/>
<evidence type="ECO:0000259" key="2">
    <source>
        <dbReference type="Pfam" id="PF00561"/>
    </source>
</evidence>
<dbReference type="RefSeq" id="WP_203867046.1">
    <property type="nucleotide sequence ID" value="NZ_BONW01000016.1"/>
</dbReference>
<dbReference type="SUPFAM" id="SSF53474">
    <property type="entry name" value="alpha/beta-Hydrolases"/>
    <property type="match status" value="1"/>
</dbReference>
<dbReference type="InterPro" id="IPR000073">
    <property type="entry name" value="AB_hydrolase_1"/>
</dbReference>
<gene>
    <name evidence="3" type="ORF">Pen02_34700</name>
</gene>
<feature type="region of interest" description="Disordered" evidence="1">
    <location>
        <begin position="299"/>
        <end position="335"/>
    </location>
</feature>
<evidence type="ECO:0000313" key="3">
    <source>
        <dbReference type="EMBL" id="GIG88534.1"/>
    </source>
</evidence>
<dbReference type="PANTHER" id="PTHR43433">
    <property type="entry name" value="HYDROLASE, ALPHA/BETA FOLD FAMILY PROTEIN"/>
    <property type="match status" value="1"/>
</dbReference>
<dbReference type="InterPro" id="IPR029058">
    <property type="entry name" value="AB_hydrolase_fold"/>
</dbReference>
<dbReference type="EMBL" id="BONW01000016">
    <property type="protein sequence ID" value="GIG88534.1"/>
    <property type="molecule type" value="Genomic_DNA"/>
</dbReference>